<protein>
    <submittedName>
        <fullName evidence="3">Putative subunit of t-SNARE complex</fullName>
    </submittedName>
</protein>
<feature type="transmembrane region" description="Helical" evidence="1">
    <location>
        <begin position="212"/>
        <end position="232"/>
    </location>
</feature>
<name>A0A0B2UL96_9MICR</name>
<dbReference type="GO" id="GO:0016020">
    <property type="term" value="C:membrane"/>
    <property type="evidence" value="ECO:0007669"/>
    <property type="project" value="InterPro"/>
</dbReference>
<dbReference type="InterPro" id="IPR010989">
    <property type="entry name" value="SNARE"/>
</dbReference>
<keyword evidence="1" id="KW-1133">Transmembrane helix</keyword>
<evidence type="ECO:0000259" key="2">
    <source>
        <dbReference type="PROSITE" id="PS50192"/>
    </source>
</evidence>
<dbReference type="Gene3D" id="1.20.58.70">
    <property type="match status" value="1"/>
</dbReference>
<comment type="caution">
    <text evidence="3">The sequence shown here is derived from an EMBL/GenBank/DDBJ whole genome shotgun (WGS) entry which is preliminary data.</text>
</comment>
<dbReference type="InterPro" id="IPR000727">
    <property type="entry name" value="T_SNARE_dom"/>
</dbReference>
<sequence>MFANRTLEYRRMARISSLKFAPISMTGIRKSLSDTRESISKLGILQEKHGLPSFTTRIKRRKEIDDLKRTIVESIACIERKIEDLNGCTNSKCLSGNIGEYFSAQLRAIIYDYRSIQQEFLKNIDLHEELEHEENENIDEKSTVVVETVKDLRKSIYDLTSILLNMRMAVGQQSLQIDRLDFYFDSINFYLESTNNELEKIPATHGKLKDKIMYSMLVMSTVLTLMSLMKMVRNR</sequence>
<dbReference type="GeneID" id="26261839"/>
<keyword evidence="1" id="KW-0472">Membrane</keyword>
<dbReference type="OrthoDB" id="10251371at2759"/>
<proteinExistence type="predicted"/>
<dbReference type="EMBL" id="JOKQ01000005">
    <property type="protein sequence ID" value="KHN69777.1"/>
    <property type="molecule type" value="Genomic_DNA"/>
</dbReference>
<reference evidence="3 4" key="1">
    <citation type="journal article" date="2014" name="MBio">
        <title>The Ordospora colligata genome; evolution of extreme reduction in microsporidia and host-to-parasite horizontal gene transfer.</title>
        <authorList>
            <person name="Pombert J.-F."/>
            <person name="Haag K.L."/>
            <person name="Beidas S."/>
            <person name="Ebert D."/>
            <person name="Keeling P.J."/>
        </authorList>
    </citation>
    <scope>NUCLEOTIDE SEQUENCE [LARGE SCALE GENOMIC DNA]</scope>
    <source>
        <strain evidence="3 4">OC4</strain>
    </source>
</reference>
<accession>A0A0B2UL96</accession>
<dbReference type="VEuPathDB" id="MicrosporidiaDB:M896_051860"/>
<evidence type="ECO:0000313" key="4">
    <source>
        <dbReference type="Proteomes" id="UP000031056"/>
    </source>
</evidence>
<gene>
    <name evidence="3" type="ORF">M896_051860</name>
</gene>
<feature type="domain" description="T-SNARE coiled-coil homology" evidence="2">
    <location>
        <begin position="147"/>
        <end position="201"/>
    </location>
</feature>
<keyword evidence="4" id="KW-1185">Reference proteome</keyword>
<dbReference type="STRING" id="1354746.A0A0B2UL96"/>
<dbReference type="HOGENOM" id="CLU_093580_0_0_1"/>
<dbReference type="PROSITE" id="PS50192">
    <property type="entry name" value="T_SNARE"/>
    <property type="match status" value="1"/>
</dbReference>
<dbReference type="GO" id="GO:0016192">
    <property type="term" value="P:vesicle-mediated transport"/>
    <property type="evidence" value="ECO:0007669"/>
    <property type="project" value="InterPro"/>
</dbReference>
<dbReference type="RefSeq" id="XP_014563819.1">
    <property type="nucleotide sequence ID" value="XM_014708333.1"/>
</dbReference>
<dbReference type="AlphaFoldDB" id="A0A0B2UL96"/>
<evidence type="ECO:0000313" key="3">
    <source>
        <dbReference type="EMBL" id="KHN69777.1"/>
    </source>
</evidence>
<evidence type="ECO:0000256" key="1">
    <source>
        <dbReference type="SAM" id="Phobius"/>
    </source>
</evidence>
<dbReference type="SUPFAM" id="SSF47661">
    <property type="entry name" value="t-snare proteins"/>
    <property type="match status" value="1"/>
</dbReference>
<dbReference type="InParanoid" id="A0A0B2UL96"/>
<organism evidence="3 4">
    <name type="scientific">Ordospora colligata OC4</name>
    <dbReference type="NCBI Taxonomy" id="1354746"/>
    <lineage>
        <taxon>Eukaryota</taxon>
        <taxon>Fungi</taxon>
        <taxon>Fungi incertae sedis</taxon>
        <taxon>Microsporidia</taxon>
        <taxon>Ordosporidae</taxon>
        <taxon>Ordospora</taxon>
    </lineage>
</organism>
<keyword evidence="1" id="KW-0812">Transmembrane</keyword>
<dbReference type="Proteomes" id="UP000031056">
    <property type="component" value="Unassembled WGS sequence"/>
</dbReference>